<feature type="region of interest" description="Disordered" evidence="1">
    <location>
        <begin position="539"/>
        <end position="594"/>
    </location>
</feature>
<feature type="compositionally biased region" description="Polar residues" evidence="1">
    <location>
        <begin position="126"/>
        <end position="136"/>
    </location>
</feature>
<comment type="caution">
    <text evidence="2">The sequence shown here is derived from an EMBL/GenBank/DDBJ whole genome shotgun (WGS) entry which is preliminary data.</text>
</comment>
<feature type="compositionally biased region" description="Acidic residues" evidence="1">
    <location>
        <begin position="311"/>
        <end position="322"/>
    </location>
</feature>
<name>A0A2R5GNL1_9STRA</name>
<dbReference type="PANTHER" id="PTHR23107">
    <property type="entry name" value="SYNOVIAL SARCOMA ASSOCIATED SS18 PROTEIN"/>
    <property type="match status" value="1"/>
</dbReference>
<feature type="region of interest" description="Disordered" evidence="1">
    <location>
        <begin position="375"/>
        <end position="449"/>
    </location>
</feature>
<feature type="compositionally biased region" description="Polar residues" evidence="1">
    <location>
        <begin position="431"/>
        <end position="444"/>
    </location>
</feature>
<organism evidence="2 3">
    <name type="scientific">Hondaea fermentalgiana</name>
    <dbReference type="NCBI Taxonomy" id="2315210"/>
    <lineage>
        <taxon>Eukaryota</taxon>
        <taxon>Sar</taxon>
        <taxon>Stramenopiles</taxon>
        <taxon>Bigyra</taxon>
        <taxon>Labyrinthulomycetes</taxon>
        <taxon>Thraustochytrida</taxon>
        <taxon>Thraustochytriidae</taxon>
        <taxon>Hondaea</taxon>
    </lineage>
</organism>
<dbReference type="Proteomes" id="UP000241890">
    <property type="component" value="Unassembled WGS sequence"/>
</dbReference>
<accession>A0A2R5GNL1</accession>
<feature type="compositionally biased region" description="Basic residues" evidence="1">
    <location>
        <begin position="402"/>
        <end position="411"/>
    </location>
</feature>
<dbReference type="PANTHER" id="PTHR23107:SF0">
    <property type="entry name" value="IP09280P"/>
    <property type="match status" value="1"/>
</dbReference>
<dbReference type="GO" id="GO:0003713">
    <property type="term" value="F:transcription coactivator activity"/>
    <property type="evidence" value="ECO:0007669"/>
    <property type="project" value="TreeGrafter"/>
</dbReference>
<feature type="compositionally biased region" description="Acidic residues" evidence="1">
    <location>
        <begin position="273"/>
        <end position="292"/>
    </location>
</feature>
<feature type="region of interest" description="Disordered" evidence="1">
    <location>
        <begin position="180"/>
        <end position="205"/>
    </location>
</feature>
<feature type="compositionally biased region" description="Basic and acidic residues" evidence="1">
    <location>
        <begin position="89"/>
        <end position="104"/>
    </location>
</feature>
<dbReference type="EMBL" id="BEYU01000122">
    <property type="protein sequence ID" value="GBG32470.1"/>
    <property type="molecule type" value="Genomic_DNA"/>
</dbReference>
<gene>
    <name evidence="2" type="ORF">FCC1311_086952</name>
</gene>
<feature type="compositionally biased region" description="Polar residues" evidence="1">
    <location>
        <begin position="332"/>
        <end position="343"/>
    </location>
</feature>
<sequence>MSLINAITDLGIVPPDEENLPSPDQTLARPGPNSRMTDSMPRQKPEAVKGSQGQQQQHQHPQQQQKPKQQQQQQHQQQHQQQPQYQSSRSEKRAQHEPQAERGEATSANVGPSKGLGQHRPKRGGSSASTDSSGKVSNAGKGTNAHGSSNAKRQADTLRVRIPLGQQASVKSFYSSMASFDSAGSGGSFKLVGQHNAGEDEEDDCSALEESGSSNIFLSSLEVRRLLNRKTLAPRTINITLQEKHEDSNFQPYLLESLHPMGNNIANVGGIEEAEDEDEEDEDENDDEENDEGQLGHFVSTEFGEPKLDNEADNEADNEVDNEVSGRLGTVVATQRSKSTGSLGVSMVGAPGEGDKHDASAVAGRHMRLGRDLERTHSCSGSEAGSSAHGSLLESSSSQALHKLRNRRRDHKTPSIGRAVNPSANRGWGTGSQPESCSSASQGPAQAARARMRERIYARATVHKRVQRARQDITLARQAHVTKDTACLANITPKQQERINVALEKLARKRRKQRSHKLAPADSRLSGLASHGSLSIAAFPGFGSSGDSGGNGEEPSTPPTPRWGSGKNLLRARSVTSVFSKPSGGSVDTLSKKGSASAIFPSMKTKENMFQRTRSIWGSKR</sequence>
<feature type="region of interest" description="Disordered" evidence="1">
    <location>
        <begin position="273"/>
        <end position="358"/>
    </location>
</feature>
<keyword evidence="3" id="KW-1185">Reference proteome</keyword>
<feature type="compositionally biased region" description="Low complexity" evidence="1">
    <location>
        <begin position="378"/>
        <end position="401"/>
    </location>
</feature>
<dbReference type="GO" id="GO:0005634">
    <property type="term" value="C:nucleus"/>
    <property type="evidence" value="ECO:0007669"/>
    <property type="project" value="TreeGrafter"/>
</dbReference>
<evidence type="ECO:0000313" key="2">
    <source>
        <dbReference type="EMBL" id="GBG32470.1"/>
    </source>
</evidence>
<feature type="compositionally biased region" description="Gly residues" evidence="1">
    <location>
        <begin position="543"/>
        <end position="552"/>
    </location>
</feature>
<evidence type="ECO:0000256" key="1">
    <source>
        <dbReference type="SAM" id="MobiDB-lite"/>
    </source>
</evidence>
<dbReference type="AlphaFoldDB" id="A0A2R5GNL1"/>
<feature type="compositionally biased region" description="Low complexity" evidence="1">
    <location>
        <begin position="54"/>
        <end position="84"/>
    </location>
</feature>
<dbReference type="InParanoid" id="A0A2R5GNL1"/>
<dbReference type="GO" id="GO:0045944">
    <property type="term" value="P:positive regulation of transcription by RNA polymerase II"/>
    <property type="evidence" value="ECO:0007669"/>
    <property type="project" value="TreeGrafter"/>
</dbReference>
<feature type="region of interest" description="Disordered" evidence="1">
    <location>
        <begin position="1"/>
        <end position="163"/>
    </location>
</feature>
<protein>
    <submittedName>
        <fullName evidence="2">Uncharacterized protein</fullName>
    </submittedName>
</protein>
<proteinExistence type="predicted"/>
<evidence type="ECO:0000313" key="3">
    <source>
        <dbReference type="Proteomes" id="UP000241890"/>
    </source>
</evidence>
<reference evidence="2 3" key="1">
    <citation type="submission" date="2017-12" db="EMBL/GenBank/DDBJ databases">
        <title>Sequencing, de novo assembly and annotation of complete genome of a new Thraustochytrid species, strain FCC1311.</title>
        <authorList>
            <person name="Sedici K."/>
            <person name="Godart F."/>
            <person name="Aiese Cigliano R."/>
            <person name="Sanseverino W."/>
            <person name="Barakat M."/>
            <person name="Ortet P."/>
            <person name="Marechal E."/>
            <person name="Cagnac O."/>
            <person name="Amato A."/>
        </authorList>
    </citation>
    <scope>NUCLEOTIDE SEQUENCE [LARGE SCALE GENOMIC DNA]</scope>
</reference>